<dbReference type="PANTHER" id="PTHR10291:SF0">
    <property type="entry name" value="DEHYDRODOLICHYL DIPHOSPHATE SYNTHASE 2"/>
    <property type="match status" value="1"/>
</dbReference>
<feature type="binding site" evidence="2">
    <location>
        <begin position="16"/>
        <end position="19"/>
    </location>
    <ligand>
        <name>substrate</name>
    </ligand>
</feature>
<feature type="binding site" evidence="2">
    <location>
        <position position="32"/>
    </location>
    <ligand>
        <name>substrate</name>
    </ligand>
</feature>
<dbReference type="GeneID" id="29674998"/>
<feature type="active site" evidence="2">
    <location>
        <position position="15"/>
    </location>
</feature>
<comment type="cofactor">
    <cofactor evidence="2">
        <name>Mg(2+)</name>
        <dbReference type="ChEBI" id="CHEBI:18420"/>
    </cofactor>
    <text evidence="2">Binds 2 magnesium ions per subunit.</text>
</comment>
<keyword evidence="2" id="KW-0460">Magnesium</keyword>
<comment type="similarity">
    <text evidence="2">Belongs to the UPP synthase family.</text>
</comment>
<evidence type="ECO:0000313" key="3">
    <source>
        <dbReference type="EMBL" id="SQA94642.1"/>
    </source>
</evidence>
<dbReference type="Gene3D" id="3.40.1180.10">
    <property type="entry name" value="Decaprenyl diphosphate synthase-like"/>
    <property type="match status" value="1"/>
</dbReference>
<feature type="active site" description="Proton acceptor" evidence="2">
    <location>
        <position position="63"/>
    </location>
</feature>
<dbReference type="CDD" id="cd00475">
    <property type="entry name" value="Cis_IPPS"/>
    <property type="match status" value="1"/>
</dbReference>
<dbReference type="HAMAP" id="MF_01139">
    <property type="entry name" value="ISPT"/>
    <property type="match status" value="1"/>
</dbReference>
<evidence type="ECO:0000256" key="1">
    <source>
        <dbReference type="ARBA" id="ARBA00022679"/>
    </source>
</evidence>
<keyword evidence="2" id="KW-0479">Metal-binding</keyword>
<dbReference type="GO" id="GO:0000287">
    <property type="term" value="F:magnesium ion binding"/>
    <property type="evidence" value="ECO:0007669"/>
    <property type="project" value="UniProtKB-UniRule"/>
</dbReference>
<dbReference type="Proteomes" id="UP000276733">
    <property type="component" value="Unassembled WGS sequence"/>
</dbReference>
<feature type="binding site" evidence="2">
    <location>
        <position position="64"/>
    </location>
    <ligand>
        <name>substrate</name>
    </ligand>
</feature>
<dbReference type="EC" id="2.5.1.-" evidence="2"/>
<dbReference type="RefSeq" id="WP_009411260.1">
    <property type="nucleotide sequence ID" value="NZ_CP082870.1"/>
</dbReference>
<reference evidence="3 5" key="1">
    <citation type="submission" date="2018-06" db="EMBL/GenBank/DDBJ databases">
        <authorList>
            <consortium name="Pathogen Informatics"/>
            <person name="Doyle S."/>
        </authorList>
    </citation>
    <scope>NUCLEOTIDE SEQUENCE [LARGE SCALE GENOMIC DNA]</scope>
    <source>
        <strain evidence="3 5">NCTC11545</strain>
    </source>
</reference>
<organism evidence="3 5">
    <name type="scientific">Capnocytophaga ochracea</name>
    <dbReference type="NCBI Taxonomy" id="1018"/>
    <lineage>
        <taxon>Bacteria</taxon>
        <taxon>Pseudomonadati</taxon>
        <taxon>Bacteroidota</taxon>
        <taxon>Flavobacteriia</taxon>
        <taxon>Flavobacteriales</taxon>
        <taxon>Flavobacteriaceae</taxon>
        <taxon>Capnocytophaga</taxon>
    </lineage>
</organism>
<dbReference type="PANTHER" id="PTHR10291">
    <property type="entry name" value="DEHYDRODOLICHYL DIPHOSPHATE SYNTHASE FAMILY MEMBER"/>
    <property type="match status" value="1"/>
</dbReference>
<dbReference type="InterPro" id="IPR018520">
    <property type="entry name" value="UPP_synth-like_CS"/>
</dbReference>
<comment type="function">
    <text evidence="2">Catalyzes the condensation of isopentenyl diphosphate (IPP) with allylic pyrophosphates generating different type of terpenoids.</text>
</comment>
<dbReference type="SUPFAM" id="SSF64005">
    <property type="entry name" value="Undecaprenyl diphosphate synthase"/>
    <property type="match status" value="1"/>
</dbReference>
<dbReference type="InterPro" id="IPR001441">
    <property type="entry name" value="UPP_synth-like"/>
</dbReference>
<feature type="binding site" evidence="2">
    <location>
        <position position="202"/>
    </location>
    <ligand>
        <name>Mg(2+)</name>
        <dbReference type="ChEBI" id="CHEBI:18420"/>
    </ligand>
</feature>
<dbReference type="Pfam" id="PF01255">
    <property type="entry name" value="Prenyltransf"/>
    <property type="match status" value="1"/>
</dbReference>
<dbReference type="EMBL" id="UAVS01000006">
    <property type="protein sequence ID" value="SQA94642.1"/>
    <property type="molecule type" value="Genomic_DNA"/>
</dbReference>
<proteinExistence type="inferred from homology"/>
<name>A0A2X2SNA3_CAPOC</name>
<dbReference type="PROSITE" id="PS01066">
    <property type="entry name" value="UPP_SYNTHASE"/>
    <property type="match status" value="1"/>
</dbReference>
<feature type="binding site" evidence="2">
    <location>
        <begin position="189"/>
        <end position="191"/>
    </location>
    <ligand>
        <name>substrate</name>
    </ligand>
</feature>
<sequence>MEITNYPKHLAIIMDGNGRWAKKQGLLRAYGHEKGVQTVRQVVEYCVEHRIPYLTLFAFSTENWKRPALEVKALMELLVKFLKKEVDNLHKNNVRLKTIGNLDRFPPKPREALLASIDKLKNNTGLTLTLALNYGAREEILTAIKEIAAKVKEGTLIANTITETTLQKHLYTYDLPDVDLLIRTSGEERISNFLLWQIAYAELYFTEVLWPDFTKKHLEEALSNYQNRERRFGKTSEQLT</sequence>
<dbReference type="GO" id="GO:0005829">
    <property type="term" value="C:cytosol"/>
    <property type="evidence" value="ECO:0007669"/>
    <property type="project" value="TreeGrafter"/>
</dbReference>
<dbReference type="OMA" id="FDRRDLW"/>
<accession>A0A2X2SNA3</accession>
<protein>
    <recommendedName>
        <fullName evidence="2">Isoprenyl transferase</fullName>
        <ecNumber evidence="2">2.5.1.-</ecNumber>
    </recommendedName>
</protein>
<dbReference type="NCBIfam" id="NF011405">
    <property type="entry name" value="PRK14830.1"/>
    <property type="match status" value="1"/>
</dbReference>
<dbReference type="Proteomes" id="UP000250169">
    <property type="component" value="Unassembled WGS sequence"/>
</dbReference>
<dbReference type="EMBL" id="UYIQ01000001">
    <property type="protein sequence ID" value="VDG82281.1"/>
    <property type="molecule type" value="Genomic_DNA"/>
</dbReference>
<feature type="binding site" evidence="2">
    <location>
        <position position="183"/>
    </location>
    <ligand>
        <name>substrate</name>
    </ligand>
</feature>
<evidence type="ECO:0000313" key="5">
    <source>
        <dbReference type="Proteomes" id="UP000250169"/>
    </source>
</evidence>
<dbReference type="InterPro" id="IPR036424">
    <property type="entry name" value="UPP_synth-like_sf"/>
</dbReference>
<evidence type="ECO:0000256" key="2">
    <source>
        <dbReference type="HAMAP-Rule" id="MF_01139"/>
    </source>
</evidence>
<comment type="subunit">
    <text evidence="2">Homodimer.</text>
</comment>
<dbReference type="AlphaFoldDB" id="A0A2X2SNA3"/>
<gene>
    <name evidence="3" type="primary">uppS</name>
    <name evidence="4" type="ORF">NCTC11458_01588</name>
    <name evidence="3" type="ORF">NCTC11545_01833</name>
</gene>
<dbReference type="GO" id="GO:0008834">
    <property type="term" value="F:ditrans,polycis-undecaprenyl-diphosphate synthase [(2E,6E)-farnesyl-diphosphate specific] activity"/>
    <property type="evidence" value="ECO:0007669"/>
    <property type="project" value="TreeGrafter"/>
</dbReference>
<keyword evidence="1 2" id="KW-0808">Transferase</keyword>
<evidence type="ECO:0000313" key="4">
    <source>
        <dbReference type="EMBL" id="VDG82281.1"/>
    </source>
</evidence>
<dbReference type="FunFam" id="3.40.1180.10:FF:000001">
    <property type="entry name" value="(2E,6E)-farnesyl-diphosphate-specific ditrans,polycis-undecaprenyl-diphosphate synthase"/>
    <property type="match status" value="1"/>
</dbReference>
<feature type="binding site" evidence="2">
    <location>
        <position position="20"/>
    </location>
    <ligand>
        <name>substrate</name>
    </ligand>
</feature>
<feature type="binding site" evidence="2">
    <location>
        <position position="66"/>
    </location>
    <ligand>
        <name>substrate</name>
    </ligand>
</feature>
<reference evidence="4 6" key="2">
    <citation type="submission" date="2018-11" db="EMBL/GenBank/DDBJ databases">
        <authorList>
            <consortium name="Pathogen Informatics"/>
        </authorList>
    </citation>
    <scope>NUCLEOTIDE SEQUENCE [LARGE SCALE GENOMIC DNA]</scope>
    <source>
        <strain evidence="4 6">NCTC11458</strain>
    </source>
</reference>
<feature type="binding site" evidence="2">
    <location>
        <begin position="60"/>
        <end position="62"/>
    </location>
    <ligand>
        <name>substrate</name>
    </ligand>
</feature>
<evidence type="ECO:0000313" key="6">
    <source>
        <dbReference type="Proteomes" id="UP000276733"/>
    </source>
</evidence>
<feature type="binding site" evidence="2">
    <location>
        <position position="28"/>
    </location>
    <ligand>
        <name>substrate</name>
    </ligand>
</feature>
<feature type="binding site" evidence="2">
    <location>
        <position position="15"/>
    </location>
    <ligand>
        <name>Mg(2+)</name>
        <dbReference type="ChEBI" id="CHEBI:18420"/>
    </ligand>
</feature>
<dbReference type="GO" id="GO:0016094">
    <property type="term" value="P:polyprenol biosynthetic process"/>
    <property type="evidence" value="ECO:0007669"/>
    <property type="project" value="TreeGrafter"/>
</dbReference>
<dbReference type="NCBIfam" id="TIGR00055">
    <property type="entry name" value="uppS"/>
    <property type="match status" value="1"/>
</dbReference>